<reference evidence="3" key="1">
    <citation type="submission" date="2022-07" db="EMBL/GenBank/DDBJ databases">
        <title>Genome Sequence of Agrocybe chaxingu.</title>
        <authorList>
            <person name="Buettner E."/>
        </authorList>
    </citation>
    <scope>NUCLEOTIDE SEQUENCE</scope>
    <source>
        <strain evidence="3">MP-N11</strain>
    </source>
</reference>
<sequence>MSDVTDASRVNRVHFIPVDILTSLSGQDVSRDSHAAPATPQASPPLRLFSTPSPTNSLSTVSTSGPLTPPPNSVSDPNSPTSVPGIAIHRSLAAPTMIPWDVTRDPSDEGTIPDLKNIGDKAAICNNGHPLKTIRIRLPAIGVAVDVHGARNRVTIRDVLRGIYAELQNAPRDDIWSSLPKDFKDAVNRTHKQRSPERDDWLRYIDFLGHNVNFQGLRPIEGNSKEWDVLFGPATRS</sequence>
<comment type="caution">
    <text evidence="3">The sequence shown here is derived from an EMBL/GenBank/DDBJ whole genome shotgun (WGS) entry which is preliminary data.</text>
</comment>
<evidence type="ECO:0000313" key="4">
    <source>
        <dbReference type="Proteomes" id="UP001148786"/>
    </source>
</evidence>
<dbReference type="InterPro" id="IPR046522">
    <property type="entry name" value="DUF6699"/>
</dbReference>
<evidence type="ECO:0000256" key="1">
    <source>
        <dbReference type="SAM" id="MobiDB-lite"/>
    </source>
</evidence>
<dbReference type="Proteomes" id="UP001148786">
    <property type="component" value="Unassembled WGS sequence"/>
</dbReference>
<protein>
    <recommendedName>
        <fullName evidence="2">DUF6699 domain-containing protein</fullName>
    </recommendedName>
</protein>
<feature type="compositionally biased region" description="Polar residues" evidence="1">
    <location>
        <begin position="50"/>
        <end position="66"/>
    </location>
</feature>
<gene>
    <name evidence="3" type="ORF">NLJ89_g6073</name>
</gene>
<evidence type="ECO:0000313" key="3">
    <source>
        <dbReference type="EMBL" id="KAJ3507850.1"/>
    </source>
</evidence>
<feature type="region of interest" description="Disordered" evidence="1">
    <location>
        <begin position="29"/>
        <end position="83"/>
    </location>
</feature>
<keyword evidence="4" id="KW-1185">Reference proteome</keyword>
<proteinExistence type="predicted"/>
<dbReference type="EMBL" id="JANKHO010000619">
    <property type="protein sequence ID" value="KAJ3507850.1"/>
    <property type="molecule type" value="Genomic_DNA"/>
</dbReference>
<evidence type="ECO:0000259" key="2">
    <source>
        <dbReference type="Pfam" id="PF20415"/>
    </source>
</evidence>
<name>A0A9W8JZH7_9AGAR</name>
<feature type="compositionally biased region" description="Low complexity" evidence="1">
    <location>
        <begin position="73"/>
        <end position="83"/>
    </location>
</feature>
<accession>A0A9W8JZH7</accession>
<dbReference type="AlphaFoldDB" id="A0A9W8JZH7"/>
<feature type="domain" description="DUF6699" evidence="2">
    <location>
        <begin position="98"/>
        <end position="219"/>
    </location>
</feature>
<dbReference type="Pfam" id="PF20415">
    <property type="entry name" value="DUF6699"/>
    <property type="match status" value="1"/>
</dbReference>
<organism evidence="3 4">
    <name type="scientific">Agrocybe chaxingu</name>
    <dbReference type="NCBI Taxonomy" id="84603"/>
    <lineage>
        <taxon>Eukaryota</taxon>
        <taxon>Fungi</taxon>
        <taxon>Dikarya</taxon>
        <taxon>Basidiomycota</taxon>
        <taxon>Agaricomycotina</taxon>
        <taxon>Agaricomycetes</taxon>
        <taxon>Agaricomycetidae</taxon>
        <taxon>Agaricales</taxon>
        <taxon>Agaricineae</taxon>
        <taxon>Strophariaceae</taxon>
        <taxon>Agrocybe</taxon>
    </lineage>
</organism>